<dbReference type="Proteomes" id="UP000177515">
    <property type="component" value="Chromosome 2"/>
</dbReference>
<evidence type="ECO:0008006" key="3">
    <source>
        <dbReference type="Google" id="ProtNLM"/>
    </source>
</evidence>
<dbReference type="Gene3D" id="1.10.10.10">
    <property type="entry name" value="Winged helix-like DNA-binding domain superfamily/Winged helix DNA-binding domain"/>
    <property type="match status" value="1"/>
</dbReference>
<reference evidence="1 2" key="1">
    <citation type="submission" date="2016-10" db="EMBL/GenBank/DDBJ databases">
        <title>Complete genome sequences of three Cupriavidus strains isolated from various Malaysian environments.</title>
        <authorList>
            <person name="Abdullah A.A.-A."/>
            <person name="Shafie N.A.H."/>
            <person name="Lau N.S."/>
        </authorList>
    </citation>
    <scope>NUCLEOTIDE SEQUENCE [LARGE SCALE GENOMIC DNA]</scope>
    <source>
        <strain evidence="1 2">USMAA1020</strain>
    </source>
</reference>
<dbReference type="EMBL" id="CP017755">
    <property type="protein sequence ID" value="AOZ09616.1"/>
    <property type="molecule type" value="Genomic_DNA"/>
</dbReference>
<dbReference type="PANTHER" id="PTHR34849:SF3">
    <property type="entry name" value="SSR2962 PROTEIN"/>
    <property type="match status" value="1"/>
</dbReference>
<dbReference type="InterPro" id="IPR009057">
    <property type="entry name" value="Homeodomain-like_sf"/>
</dbReference>
<dbReference type="Pfam" id="PF04255">
    <property type="entry name" value="DUF433"/>
    <property type="match status" value="1"/>
</dbReference>
<accession>A0ABN4TXG8</accession>
<dbReference type="InterPro" id="IPR036388">
    <property type="entry name" value="WH-like_DNA-bd_sf"/>
</dbReference>
<name>A0ABN4TXG8_9BURK</name>
<dbReference type="RefSeq" id="WP_071072201.1">
    <property type="nucleotide sequence ID" value="NZ_CP017755.1"/>
</dbReference>
<dbReference type="InterPro" id="IPR007367">
    <property type="entry name" value="DUF433"/>
</dbReference>
<evidence type="ECO:0000313" key="1">
    <source>
        <dbReference type="EMBL" id="AOZ09616.1"/>
    </source>
</evidence>
<dbReference type="PANTHER" id="PTHR34849">
    <property type="entry name" value="SSL5025 PROTEIN"/>
    <property type="match status" value="1"/>
</dbReference>
<sequence>MLTAGNAVSAAHVAFLAGVTDKEINRLVDEEVLPPTLVWREHGRRFAPLTAPLAQFYFQTSDELTRTMRRHVIEHITSRLAQRADFDNFLILSSRALHADFDWSLKTDFCIIGLGKFVESVVQRATQLQQAEEYIVEDRDVLGGTPCFAGTRVPVANVVAASDDGVPFAELQQAYPFLTAPLLEDAKVYVKAHPRPGRPRRLPEAESAQVIVSRKVVRPAPERA</sequence>
<gene>
    <name evidence="1" type="ORF">BKK80_28240</name>
</gene>
<evidence type="ECO:0000313" key="2">
    <source>
        <dbReference type="Proteomes" id="UP000177515"/>
    </source>
</evidence>
<proteinExistence type="predicted"/>
<dbReference type="SUPFAM" id="SSF46689">
    <property type="entry name" value="Homeodomain-like"/>
    <property type="match status" value="1"/>
</dbReference>
<organism evidence="1 2">
    <name type="scientific">Cupriavidus malaysiensis</name>
    <dbReference type="NCBI Taxonomy" id="367825"/>
    <lineage>
        <taxon>Bacteria</taxon>
        <taxon>Pseudomonadati</taxon>
        <taxon>Pseudomonadota</taxon>
        <taxon>Betaproteobacteria</taxon>
        <taxon>Burkholderiales</taxon>
        <taxon>Burkholderiaceae</taxon>
        <taxon>Cupriavidus</taxon>
    </lineage>
</organism>
<protein>
    <recommendedName>
        <fullName evidence="3">DUF433 domain-containing protein</fullName>
    </recommendedName>
</protein>
<keyword evidence="2" id="KW-1185">Reference proteome</keyword>